<evidence type="ECO:0000313" key="12">
    <source>
        <dbReference type="EMBL" id="CDX35683.1"/>
    </source>
</evidence>
<dbReference type="GO" id="GO:0051539">
    <property type="term" value="F:4 iron, 4 sulfur cluster binding"/>
    <property type="evidence" value="ECO:0007669"/>
    <property type="project" value="UniProtKB-KW"/>
</dbReference>
<evidence type="ECO:0000256" key="7">
    <source>
        <dbReference type="ARBA" id="ARBA00023014"/>
    </source>
</evidence>
<dbReference type="Pfam" id="PF00694">
    <property type="entry name" value="Aconitase_C"/>
    <property type="match status" value="1"/>
</dbReference>
<proteinExistence type="inferred from homology"/>
<dbReference type="UniPathway" id="UPA00223">
    <property type="reaction ID" value="UER00718"/>
</dbReference>
<dbReference type="PROSITE" id="PS00450">
    <property type="entry name" value="ACONITASE_1"/>
    <property type="match status" value="1"/>
</dbReference>
<accession>A0A090F1W5</accession>
<dbReference type="Gene3D" id="3.20.19.10">
    <property type="entry name" value="Aconitase, domain 4"/>
    <property type="match status" value="1"/>
</dbReference>
<evidence type="ECO:0000256" key="6">
    <source>
        <dbReference type="ARBA" id="ARBA00023004"/>
    </source>
</evidence>
<dbReference type="SUPFAM" id="SSF53732">
    <property type="entry name" value="Aconitase iron-sulfur domain"/>
    <property type="match status" value="1"/>
</dbReference>
<dbReference type="InterPro" id="IPR015931">
    <property type="entry name" value="Acnase/IPM_dHydase_lsu_aba_1/3"/>
</dbReference>
<dbReference type="InterPro" id="IPR001030">
    <property type="entry name" value="Acoase/IPM_deHydtase_lsu_aba"/>
</dbReference>
<comment type="cofactor">
    <cofactor evidence="1">
        <name>[4Fe-4S] cluster</name>
        <dbReference type="ChEBI" id="CHEBI:49883"/>
    </cofactor>
</comment>
<evidence type="ECO:0000256" key="9">
    <source>
        <dbReference type="RuleBase" id="RU361275"/>
    </source>
</evidence>
<dbReference type="EMBL" id="CCNB01000012">
    <property type="protein sequence ID" value="CDX35683.1"/>
    <property type="molecule type" value="Genomic_DNA"/>
</dbReference>
<dbReference type="SUPFAM" id="SSF52016">
    <property type="entry name" value="LeuD/IlvD-like"/>
    <property type="match status" value="1"/>
</dbReference>
<evidence type="ECO:0000259" key="10">
    <source>
        <dbReference type="Pfam" id="PF00330"/>
    </source>
</evidence>
<dbReference type="NCBIfam" id="TIGR01341">
    <property type="entry name" value="aconitase_1"/>
    <property type="match status" value="1"/>
</dbReference>
<comment type="similarity">
    <text evidence="3 9">Belongs to the aconitase/IPM isomerase family.</text>
</comment>
<organism evidence="12 13">
    <name type="scientific">Mesorhizobium plurifarium</name>
    <dbReference type="NCBI Taxonomy" id="69974"/>
    <lineage>
        <taxon>Bacteria</taxon>
        <taxon>Pseudomonadati</taxon>
        <taxon>Pseudomonadota</taxon>
        <taxon>Alphaproteobacteria</taxon>
        <taxon>Hyphomicrobiales</taxon>
        <taxon>Phyllobacteriaceae</taxon>
        <taxon>Mesorhizobium</taxon>
    </lineage>
</organism>
<name>A0A090F1W5_MESPL</name>
<dbReference type="Proteomes" id="UP000046373">
    <property type="component" value="Unassembled WGS sequence"/>
</dbReference>
<comment type="pathway">
    <text evidence="2">Carbohydrate metabolism; tricarboxylic acid cycle; isocitrate from oxaloacetate: step 2/2.</text>
</comment>
<dbReference type="PRINTS" id="PR00415">
    <property type="entry name" value="ACONITASE"/>
</dbReference>
<reference evidence="12 13" key="1">
    <citation type="submission" date="2014-08" db="EMBL/GenBank/DDBJ databases">
        <authorList>
            <person name="Moulin Lionel"/>
        </authorList>
    </citation>
    <scope>NUCLEOTIDE SEQUENCE [LARGE SCALE GENOMIC DNA]</scope>
</reference>
<dbReference type="NCBIfam" id="NF006757">
    <property type="entry name" value="PRK09277.1"/>
    <property type="match status" value="1"/>
</dbReference>
<dbReference type="EC" id="4.2.1.3" evidence="9"/>
<keyword evidence="4 9" id="KW-0004">4Fe-4S</keyword>
<gene>
    <name evidence="12" type="primary">acnA</name>
    <name evidence="12" type="ORF">MPLDJ20_20283</name>
</gene>
<dbReference type="AlphaFoldDB" id="A0A090F1W5"/>
<dbReference type="GO" id="GO:0046872">
    <property type="term" value="F:metal ion binding"/>
    <property type="evidence" value="ECO:0007669"/>
    <property type="project" value="UniProtKB-KW"/>
</dbReference>
<evidence type="ECO:0000313" key="13">
    <source>
        <dbReference type="Proteomes" id="UP000046373"/>
    </source>
</evidence>
<dbReference type="GO" id="GO:0003994">
    <property type="term" value="F:aconitate hydratase activity"/>
    <property type="evidence" value="ECO:0007669"/>
    <property type="project" value="UniProtKB-EC"/>
</dbReference>
<dbReference type="InterPro" id="IPR036008">
    <property type="entry name" value="Aconitase_4Fe-4S_dom"/>
</dbReference>
<comment type="function">
    <text evidence="9">Catalyzes the isomerization of citrate to isocitrate via cis-aconitate.</text>
</comment>
<dbReference type="InterPro" id="IPR000573">
    <property type="entry name" value="AconitaseA/IPMdHydase_ssu_swvl"/>
</dbReference>
<evidence type="ECO:0000256" key="1">
    <source>
        <dbReference type="ARBA" id="ARBA00001966"/>
    </source>
</evidence>
<evidence type="ECO:0000256" key="2">
    <source>
        <dbReference type="ARBA" id="ARBA00004717"/>
    </source>
</evidence>
<feature type="domain" description="Aconitase A/isopropylmalate dehydratase small subunit swivel" evidence="11">
    <location>
        <begin position="669"/>
        <end position="791"/>
    </location>
</feature>
<evidence type="ECO:0000256" key="8">
    <source>
        <dbReference type="ARBA" id="ARBA00023501"/>
    </source>
</evidence>
<comment type="catalytic activity">
    <reaction evidence="8 9">
        <text>citrate = D-threo-isocitrate</text>
        <dbReference type="Rhea" id="RHEA:10336"/>
        <dbReference type="ChEBI" id="CHEBI:15562"/>
        <dbReference type="ChEBI" id="CHEBI:16947"/>
        <dbReference type="EC" id="4.2.1.3"/>
    </reaction>
</comment>
<evidence type="ECO:0000256" key="4">
    <source>
        <dbReference type="ARBA" id="ARBA00022485"/>
    </source>
</evidence>
<keyword evidence="6 9" id="KW-0408">Iron</keyword>
<dbReference type="PANTHER" id="PTHR11670">
    <property type="entry name" value="ACONITASE/IRON-RESPONSIVE ELEMENT FAMILY MEMBER"/>
    <property type="match status" value="1"/>
</dbReference>
<dbReference type="Gene3D" id="3.30.499.10">
    <property type="entry name" value="Aconitase, domain 3"/>
    <property type="match status" value="2"/>
</dbReference>
<evidence type="ECO:0000256" key="5">
    <source>
        <dbReference type="ARBA" id="ARBA00022723"/>
    </source>
</evidence>
<dbReference type="NCBIfam" id="NF009520">
    <property type="entry name" value="PRK12881.1"/>
    <property type="match status" value="1"/>
</dbReference>
<dbReference type="Pfam" id="PF00330">
    <property type="entry name" value="Aconitase"/>
    <property type="match status" value="1"/>
</dbReference>
<protein>
    <recommendedName>
        <fullName evidence="9">Aconitate hydratase</fullName>
        <shortName evidence="9">Aconitase</shortName>
        <ecNumber evidence="9">4.2.1.3</ecNumber>
    </recommendedName>
</protein>
<keyword evidence="5" id="KW-0479">Metal-binding</keyword>
<dbReference type="Gene3D" id="6.10.190.10">
    <property type="match status" value="1"/>
</dbReference>
<keyword evidence="9 12" id="KW-0456">Lyase</keyword>
<keyword evidence="7 9" id="KW-0411">Iron-sulfur</keyword>
<dbReference type="InterPro" id="IPR006249">
    <property type="entry name" value="Aconitase/IRP2"/>
</dbReference>
<dbReference type="PROSITE" id="PS01244">
    <property type="entry name" value="ACONITASE_2"/>
    <property type="match status" value="1"/>
</dbReference>
<sequence>MIRMQVESHGRQLTAIDMGKALGSKFERLPFVLRVLLENNLRHQPHEAERLLEVFSQWLRLGESQAEIPFHPGRLLMHDTTCVPALVDIAAMRDAIAEAGGDPALLAPRIRVDVSVDHSIGVDRFGTADALRFNLAKELERNAERYRLMKWATKALPGLSVHPPGTGIMHTINLEQLATVVAIEKRDNVEWAVPDTLIGTDSHTPMINGIGVLAWGVGGLEAESVIFGMPVMLRMPEVIGVRLVGRLQSGTLSTDLALAVTERLRSFGVAGKFVEFFGPGVSTLSAGDRAVVANMAPEYGATTGFFPVDANTVAYLRQTGRSDELAARVENVAKAQGLWFEPDTNPRYTDELTIDLSALRPSLAGPRRPQDRLEPANVQPALERACGKKLSRQVTFKSIPEGAVAIAAITSCTNTSDPSLLIAAGLLARKARQLGLRPPHWVKTSLAPGSPAAVRYLERSGLLEDLEAIGFSIVGLGCTTCIGNSGPLPLEMQAAIDGGITAVAVLSGNRNFPGRVHPSLKDGFLASPPMIVAFALAGDVLRDIATDPIAKDADGNEVHLADLWPDQAEVAKHVRAHVFGADSPEAFSEAAENPLWQKLDFPQSARFPWSDTSTYIRRPPFATAGVSSCLGKYAAVPLLVLGDDITTDHISPAGQIASTSYAGRHLIDRGENPSSLNVFASRRGNWKVMVRGLFDNRASVNLLIPDADPGSTIHGPTGDIGRLWEIAKRYQASGTSTIIVAGERYGAGSSRDWAAKGVAMLGVRAVIAKSFERIHRSNLIGMGVLPITISAADAQSIGGLGTNDQIIVDAASITPRSAIEIDVRRSEGVSARLGGTAAVETGLEVDILAAGGMIPLILSKVLTATDKGRHTATASA</sequence>
<evidence type="ECO:0000256" key="3">
    <source>
        <dbReference type="ARBA" id="ARBA00007185"/>
    </source>
</evidence>
<dbReference type="GO" id="GO:0006099">
    <property type="term" value="P:tricarboxylic acid cycle"/>
    <property type="evidence" value="ECO:0007669"/>
    <property type="project" value="UniProtKB-UniPathway"/>
</dbReference>
<dbReference type="InterPro" id="IPR018136">
    <property type="entry name" value="Aconitase_4Fe-4S_BS"/>
</dbReference>
<evidence type="ECO:0000259" key="11">
    <source>
        <dbReference type="Pfam" id="PF00694"/>
    </source>
</evidence>
<feature type="domain" description="Aconitase/3-isopropylmalate dehydratase large subunit alpha/beta/alpha" evidence="10">
    <location>
        <begin position="65"/>
        <end position="538"/>
    </location>
</feature>
<dbReference type="InterPro" id="IPR015928">
    <property type="entry name" value="Aconitase/3IPM_dehydase_swvl"/>
</dbReference>